<accession>A0A9D4HDY3</accession>
<proteinExistence type="predicted"/>
<keyword evidence="1" id="KW-0175">Coiled coil</keyword>
<evidence type="ECO:0000256" key="1">
    <source>
        <dbReference type="SAM" id="Coils"/>
    </source>
</evidence>
<evidence type="ECO:0000313" key="2">
    <source>
        <dbReference type="EMBL" id="KAH3714618.1"/>
    </source>
</evidence>
<organism evidence="2 3">
    <name type="scientific">Dreissena polymorpha</name>
    <name type="common">Zebra mussel</name>
    <name type="synonym">Mytilus polymorpha</name>
    <dbReference type="NCBI Taxonomy" id="45954"/>
    <lineage>
        <taxon>Eukaryota</taxon>
        <taxon>Metazoa</taxon>
        <taxon>Spiralia</taxon>
        <taxon>Lophotrochozoa</taxon>
        <taxon>Mollusca</taxon>
        <taxon>Bivalvia</taxon>
        <taxon>Autobranchia</taxon>
        <taxon>Heteroconchia</taxon>
        <taxon>Euheterodonta</taxon>
        <taxon>Imparidentia</taxon>
        <taxon>Neoheterodontei</taxon>
        <taxon>Myida</taxon>
        <taxon>Dreissenoidea</taxon>
        <taxon>Dreissenidae</taxon>
        <taxon>Dreissena</taxon>
    </lineage>
</organism>
<feature type="coiled-coil region" evidence="1">
    <location>
        <begin position="9"/>
        <end position="72"/>
    </location>
</feature>
<gene>
    <name evidence="2" type="ORF">DPMN_057302</name>
</gene>
<sequence length="224" mass="25524">MEGLYSEQIQEIRDHRKKFNAALDKLENVTLKELDEIRTIMQTSLKKDVDNCRRLKDELQQLGEAVQGLHDKNNKEMEFIASRKCQDTIQESESYLKENQLKVKSSIIFKANINIEQYLSQQACLGRIVQSLKLEMNPDQVLSVKRKSKYTVKISKDLSGYCTIRGICSLLCGQVIVADYENNRVKMLDKCYNVSSHCDVSDSPWDICQIASTEVAVTLGHAGV</sequence>
<name>A0A9D4HDY3_DREPO</name>
<reference evidence="2" key="2">
    <citation type="submission" date="2020-11" db="EMBL/GenBank/DDBJ databases">
        <authorList>
            <person name="McCartney M.A."/>
            <person name="Auch B."/>
            <person name="Kono T."/>
            <person name="Mallez S."/>
            <person name="Becker A."/>
            <person name="Gohl D.M."/>
            <person name="Silverstein K.A.T."/>
            <person name="Koren S."/>
            <person name="Bechman K.B."/>
            <person name="Herman A."/>
            <person name="Abrahante J.E."/>
            <person name="Garbe J."/>
        </authorList>
    </citation>
    <scope>NUCLEOTIDE SEQUENCE</scope>
    <source>
        <strain evidence="2">Duluth1</strain>
        <tissue evidence="2">Whole animal</tissue>
    </source>
</reference>
<comment type="caution">
    <text evidence="2">The sequence shown here is derived from an EMBL/GenBank/DDBJ whole genome shotgun (WGS) entry which is preliminary data.</text>
</comment>
<evidence type="ECO:0000313" key="3">
    <source>
        <dbReference type="Proteomes" id="UP000828390"/>
    </source>
</evidence>
<dbReference type="AlphaFoldDB" id="A0A9D4HDY3"/>
<protein>
    <submittedName>
        <fullName evidence="2">Uncharacterized protein</fullName>
    </submittedName>
</protein>
<keyword evidence="3" id="KW-1185">Reference proteome</keyword>
<dbReference type="Proteomes" id="UP000828390">
    <property type="component" value="Unassembled WGS sequence"/>
</dbReference>
<reference evidence="2" key="1">
    <citation type="journal article" date="2019" name="bioRxiv">
        <title>The Genome of the Zebra Mussel, Dreissena polymorpha: A Resource for Invasive Species Research.</title>
        <authorList>
            <person name="McCartney M.A."/>
            <person name="Auch B."/>
            <person name="Kono T."/>
            <person name="Mallez S."/>
            <person name="Zhang Y."/>
            <person name="Obille A."/>
            <person name="Becker A."/>
            <person name="Abrahante J.E."/>
            <person name="Garbe J."/>
            <person name="Badalamenti J.P."/>
            <person name="Herman A."/>
            <person name="Mangelson H."/>
            <person name="Liachko I."/>
            <person name="Sullivan S."/>
            <person name="Sone E.D."/>
            <person name="Koren S."/>
            <person name="Silverstein K.A.T."/>
            <person name="Beckman K.B."/>
            <person name="Gohl D.M."/>
        </authorList>
    </citation>
    <scope>NUCLEOTIDE SEQUENCE</scope>
    <source>
        <strain evidence="2">Duluth1</strain>
        <tissue evidence="2">Whole animal</tissue>
    </source>
</reference>
<dbReference type="EMBL" id="JAIWYP010000013">
    <property type="protein sequence ID" value="KAH3714618.1"/>
    <property type="molecule type" value="Genomic_DNA"/>
</dbReference>